<accession>A0A7J0DTY0</accession>
<dbReference type="Proteomes" id="UP000585474">
    <property type="component" value="Unassembled WGS sequence"/>
</dbReference>
<dbReference type="AlphaFoldDB" id="A0A7J0DTY0"/>
<keyword evidence="2" id="KW-1185">Reference proteome</keyword>
<gene>
    <name evidence="1" type="ORF">Acr_00g0079990</name>
</gene>
<comment type="caution">
    <text evidence="1">The sequence shown here is derived from an EMBL/GenBank/DDBJ whole genome shotgun (WGS) entry which is preliminary data.</text>
</comment>
<proteinExistence type="predicted"/>
<dbReference type="EMBL" id="BJWL01000400">
    <property type="protein sequence ID" value="GFS42466.1"/>
    <property type="molecule type" value="Genomic_DNA"/>
</dbReference>
<reference evidence="2" key="1">
    <citation type="submission" date="2019-07" db="EMBL/GenBank/DDBJ databases">
        <title>De Novo Assembly of kiwifruit Actinidia rufa.</title>
        <authorList>
            <person name="Sugita-Konishi S."/>
            <person name="Sato K."/>
            <person name="Mori E."/>
            <person name="Abe Y."/>
            <person name="Kisaki G."/>
            <person name="Hamano K."/>
            <person name="Suezawa K."/>
            <person name="Otani M."/>
            <person name="Fukuda T."/>
            <person name="Manabe T."/>
            <person name="Gomi K."/>
            <person name="Tabuchi M."/>
            <person name="Akimitsu K."/>
            <person name="Kataoka I."/>
        </authorList>
    </citation>
    <scope>NUCLEOTIDE SEQUENCE [LARGE SCALE GENOMIC DNA]</scope>
    <source>
        <strain evidence="2">cv. Fuchu</strain>
    </source>
</reference>
<organism evidence="1 2">
    <name type="scientific">Actinidia rufa</name>
    <dbReference type="NCBI Taxonomy" id="165716"/>
    <lineage>
        <taxon>Eukaryota</taxon>
        <taxon>Viridiplantae</taxon>
        <taxon>Streptophyta</taxon>
        <taxon>Embryophyta</taxon>
        <taxon>Tracheophyta</taxon>
        <taxon>Spermatophyta</taxon>
        <taxon>Magnoliopsida</taxon>
        <taxon>eudicotyledons</taxon>
        <taxon>Gunneridae</taxon>
        <taxon>Pentapetalae</taxon>
        <taxon>asterids</taxon>
        <taxon>Ericales</taxon>
        <taxon>Actinidiaceae</taxon>
        <taxon>Actinidia</taxon>
    </lineage>
</organism>
<evidence type="ECO:0000313" key="2">
    <source>
        <dbReference type="Proteomes" id="UP000585474"/>
    </source>
</evidence>
<protein>
    <submittedName>
        <fullName evidence="1">Uncharacterized protein</fullName>
    </submittedName>
</protein>
<sequence>MDRPWHQNPSPELSPPPTHLDLPPFPHVRFLTRLWESFLEGHLSPSPYLVIPDHWVGEIRVRMMVLVSSPPIADWELEVLVCFPHRIMVELGRQMDAGVTAGSQPRMALVRAHHPVVVVLLETRVSGMRSEMVKNRMGFSDESGSSGSMICYMWRF</sequence>
<name>A0A7J0DTY0_9ERIC</name>
<evidence type="ECO:0000313" key="1">
    <source>
        <dbReference type="EMBL" id="GFS42466.1"/>
    </source>
</evidence>